<dbReference type="Proteomes" id="UP000001422">
    <property type="component" value="Chromosome"/>
</dbReference>
<comment type="cofactor">
    <cofactor evidence="2">
        <name>Mg(2+)</name>
        <dbReference type="ChEBI" id="CHEBI:18420"/>
    </cofactor>
</comment>
<feature type="binding site" evidence="1">
    <location>
        <position position="52"/>
    </location>
    <ligand>
        <name>substrate</name>
    </ligand>
</feature>
<dbReference type="InterPro" id="IPR037171">
    <property type="entry name" value="NagB/RpiA_transferase-like"/>
</dbReference>
<keyword evidence="1 2" id="KW-0547">Nucleotide-binding</keyword>
<dbReference type="GO" id="GO:0030272">
    <property type="term" value="F:5-formyltetrahydrofolate cyclo-ligase activity"/>
    <property type="evidence" value="ECO:0007669"/>
    <property type="project" value="UniProtKB-EC"/>
</dbReference>
<dbReference type="EC" id="6.3.3.2" evidence="2"/>
<accession>Q7U8A7</accession>
<dbReference type="PIRSF" id="PIRSF006806">
    <property type="entry name" value="FTHF_cligase"/>
    <property type="match status" value="1"/>
</dbReference>
<dbReference type="GO" id="GO:0046872">
    <property type="term" value="F:metal ion binding"/>
    <property type="evidence" value="ECO:0007669"/>
    <property type="project" value="UniProtKB-KW"/>
</dbReference>
<sequence>MTTKQDCRGHFRERRQQQISLGSAIYRQVLTMVQRSPLRPGYLGLYWPLSSEVDLRPIRAITPNAVALPVADGSGGLQYRCWGDTPLQADGCGIPAPTNAPALSPDKLSLLLVPALAIDHSGIRLGYGGGYYDRLRADPLWAAVPAWVVLPSACISSEPLPRDTWDVPFTGWITEHGPGQPS</sequence>
<dbReference type="InterPro" id="IPR002698">
    <property type="entry name" value="FTHF_cligase"/>
</dbReference>
<dbReference type="STRING" id="84588.SYNW0714"/>
<comment type="similarity">
    <text evidence="2">Belongs to the 5-formyltetrahydrofolate cyclo-ligase family.</text>
</comment>
<dbReference type="eggNOG" id="COG0212">
    <property type="taxonomic scope" value="Bacteria"/>
</dbReference>
<evidence type="ECO:0000313" key="3">
    <source>
        <dbReference type="EMBL" id="CAE07229.1"/>
    </source>
</evidence>
<comment type="catalytic activity">
    <reaction evidence="2">
        <text>(6S)-5-formyl-5,6,7,8-tetrahydrofolate + ATP = (6R)-5,10-methenyltetrahydrofolate + ADP + phosphate</text>
        <dbReference type="Rhea" id="RHEA:10488"/>
        <dbReference type="ChEBI" id="CHEBI:30616"/>
        <dbReference type="ChEBI" id="CHEBI:43474"/>
        <dbReference type="ChEBI" id="CHEBI:57455"/>
        <dbReference type="ChEBI" id="CHEBI:57457"/>
        <dbReference type="ChEBI" id="CHEBI:456216"/>
        <dbReference type="EC" id="6.3.3.2"/>
    </reaction>
</comment>
<dbReference type="InterPro" id="IPR024185">
    <property type="entry name" value="FTHF_cligase-like_sf"/>
</dbReference>
<keyword evidence="4" id="KW-1185">Reference proteome</keyword>
<gene>
    <name evidence="3" type="ordered locus">SYNW0714</name>
</gene>
<dbReference type="Gene3D" id="3.40.50.10420">
    <property type="entry name" value="NagB/RpiA/CoA transferase-like"/>
    <property type="match status" value="1"/>
</dbReference>
<name>Q7U8A7_PARMW</name>
<feature type="binding site" evidence="1">
    <location>
        <begin position="124"/>
        <end position="132"/>
    </location>
    <ligand>
        <name>ATP</name>
        <dbReference type="ChEBI" id="CHEBI:30616"/>
    </ligand>
</feature>
<dbReference type="SUPFAM" id="SSF100950">
    <property type="entry name" value="NagB/RpiA/CoA transferase-like"/>
    <property type="match status" value="1"/>
</dbReference>
<dbReference type="HOGENOM" id="CLU_066245_1_1_3"/>
<evidence type="ECO:0000256" key="1">
    <source>
        <dbReference type="PIRSR" id="PIRSR006806-1"/>
    </source>
</evidence>
<dbReference type="RefSeq" id="WP_011127581.1">
    <property type="nucleotide sequence ID" value="NC_005070.1"/>
</dbReference>
<dbReference type="AlphaFoldDB" id="Q7U8A7"/>
<dbReference type="KEGG" id="syw:SYNW0714"/>
<protein>
    <recommendedName>
        <fullName evidence="2">5-formyltetrahydrofolate cyclo-ligase</fullName>
        <ecNumber evidence="2">6.3.3.2</ecNumber>
    </recommendedName>
</protein>
<reference evidence="3 4" key="1">
    <citation type="journal article" date="2003" name="Nature">
        <title>The genome of a motile marine Synechococcus.</title>
        <authorList>
            <person name="Palenik B."/>
            <person name="Brahamsha B."/>
            <person name="Larimer F."/>
            <person name="Land M."/>
            <person name="Hauser L."/>
            <person name="Chain P."/>
            <person name="Lamerdin J."/>
            <person name="Regala W."/>
            <person name="Allen E.A."/>
            <person name="McCarren J."/>
            <person name="Paulsen I."/>
            <person name="Dufresne A."/>
            <person name="Partensky F."/>
            <person name="Webb E."/>
            <person name="Waterbury J."/>
        </authorList>
    </citation>
    <scope>NUCLEOTIDE SEQUENCE [LARGE SCALE GENOMIC DNA]</scope>
    <source>
        <strain evidence="3 4">WH8102</strain>
    </source>
</reference>
<evidence type="ECO:0000256" key="2">
    <source>
        <dbReference type="RuleBase" id="RU361279"/>
    </source>
</evidence>
<proteinExistence type="inferred from homology"/>
<organism evidence="3 4">
    <name type="scientific">Parasynechococcus marenigrum (strain WH8102)</name>
    <dbReference type="NCBI Taxonomy" id="84588"/>
    <lineage>
        <taxon>Bacteria</taxon>
        <taxon>Bacillati</taxon>
        <taxon>Cyanobacteriota</taxon>
        <taxon>Cyanophyceae</taxon>
        <taxon>Synechococcales</taxon>
        <taxon>Prochlorococcaceae</taxon>
        <taxon>Parasynechococcus</taxon>
        <taxon>Parasynechococcus marenigrum</taxon>
    </lineage>
</organism>
<keyword evidence="2" id="KW-0460">Magnesium</keyword>
<dbReference type="Pfam" id="PF01812">
    <property type="entry name" value="5-FTHF_cyc-lig"/>
    <property type="match status" value="1"/>
</dbReference>
<evidence type="ECO:0000313" key="4">
    <source>
        <dbReference type="Proteomes" id="UP000001422"/>
    </source>
</evidence>
<keyword evidence="2" id="KW-0479">Metal-binding</keyword>
<dbReference type="GO" id="GO:0005524">
    <property type="term" value="F:ATP binding"/>
    <property type="evidence" value="ECO:0007669"/>
    <property type="project" value="UniProtKB-KW"/>
</dbReference>
<dbReference type="NCBIfam" id="TIGR02727">
    <property type="entry name" value="MTHFS_bact"/>
    <property type="match status" value="1"/>
</dbReference>
<keyword evidence="1 2" id="KW-0067">ATP-binding</keyword>
<dbReference type="EMBL" id="BX569691">
    <property type="protein sequence ID" value="CAE07229.1"/>
    <property type="molecule type" value="Genomic_DNA"/>
</dbReference>